<evidence type="ECO:0000313" key="5">
    <source>
        <dbReference type="Proteomes" id="UP000054683"/>
    </source>
</evidence>
<dbReference type="InterPro" id="IPR013785">
    <property type="entry name" value="Aldolase_TIM"/>
</dbReference>
<dbReference type="AlphaFoldDB" id="A0A158GRQ0"/>
<keyword evidence="1" id="KW-0285">Flavoprotein</keyword>
<sequence length="350" mass="37371">MHHSSHLRFADNRIPDKSLMFNNRVTRMLGIRYPIIQGGMQWVGRAELASAVSNAGGLGVLTALTQPTPVLLAREIERCRSMTDHPFGVNLTILPAASPPPYAEYVAAMIDSGVKIVETAGNSPKQFIERFKQHGVTIVHKCTTVRHALSAERDGVDIVSIDGFECAGHPGEDDIPGLVLLRLAAKALQVPLIASGGFADGHGMAAALVLGAEGINMGTRFVCTREAPVHDDVKRALVSATERDTNLIFRTLGNTARVLKNSVSDQVVALERRPGGCDFEDLRHLVIGARGRDAWASGDANGGVLTAGMVMGLIDDIPSCAELIERVTLECKARLDIALSSIDTDGIGND</sequence>
<dbReference type="EMBL" id="FCOK02000018">
    <property type="protein sequence ID" value="SAL34511.1"/>
    <property type="molecule type" value="Genomic_DNA"/>
</dbReference>
<evidence type="ECO:0000313" key="4">
    <source>
        <dbReference type="EMBL" id="SAL34511.1"/>
    </source>
</evidence>
<dbReference type="GO" id="GO:0018580">
    <property type="term" value="F:nitronate monooxygenase activity"/>
    <property type="evidence" value="ECO:0007669"/>
    <property type="project" value="InterPro"/>
</dbReference>
<dbReference type="CDD" id="cd04730">
    <property type="entry name" value="NPD_like"/>
    <property type="match status" value="1"/>
</dbReference>
<accession>A0A158GRQ0</accession>
<dbReference type="Gene3D" id="3.20.20.70">
    <property type="entry name" value="Aldolase class I"/>
    <property type="match status" value="1"/>
</dbReference>
<keyword evidence="4" id="KW-0223">Dioxygenase</keyword>
<evidence type="ECO:0000256" key="2">
    <source>
        <dbReference type="ARBA" id="ARBA00022643"/>
    </source>
</evidence>
<gene>
    <name evidence="4" type="ORF">AWB69_03167</name>
</gene>
<dbReference type="PANTHER" id="PTHR32332:SF20">
    <property type="entry name" value="2-NITROPROPANE DIOXYGENASE-LIKE PROTEIN"/>
    <property type="match status" value="1"/>
</dbReference>
<evidence type="ECO:0000256" key="3">
    <source>
        <dbReference type="ARBA" id="ARBA00023002"/>
    </source>
</evidence>
<dbReference type="Proteomes" id="UP000054683">
    <property type="component" value="Unassembled WGS sequence"/>
</dbReference>
<reference evidence="4 5" key="1">
    <citation type="submission" date="2016-01" db="EMBL/GenBank/DDBJ databases">
        <authorList>
            <person name="Oliw E.H."/>
        </authorList>
    </citation>
    <scope>NUCLEOTIDE SEQUENCE [LARGE SCALE GENOMIC DNA]</scope>
    <source>
        <strain evidence="4">LMG 27134</strain>
    </source>
</reference>
<dbReference type="InterPro" id="IPR004136">
    <property type="entry name" value="NMO"/>
</dbReference>
<keyword evidence="2" id="KW-0288">FMN</keyword>
<protein>
    <submittedName>
        <fullName evidence="4">2-nitropropane dioxygenase, NPD</fullName>
    </submittedName>
</protein>
<dbReference type="Pfam" id="PF03060">
    <property type="entry name" value="NMO"/>
    <property type="match status" value="1"/>
</dbReference>
<name>A0A158GRQ0_9BURK</name>
<organism evidence="4 5">
    <name type="scientific">Caballeronia udeis</name>
    <dbReference type="NCBI Taxonomy" id="1232866"/>
    <lineage>
        <taxon>Bacteria</taxon>
        <taxon>Pseudomonadati</taxon>
        <taxon>Pseudomonadota</taxon>
        <taxon>Betaproteobacteria</taxon>
        <taxon>Burkholderiales</taxon>
        <taxon>Burkholderiaceae</taxon>
        <taxon>Caballeronia</taxon>
    </lineage>
</organism>
<dbReference type="SUPFAM" id="SSF51412">
    <property type="entry name" value="Inosine monophosphate dehydrogenase (IMPDH)"/>
    <property type="match status" value="1"/>
</dbReference>
<dbReference type="PANTHER" id="PTHR32332">
    <property type="entry name" value="2-NITROPROPANE DIOXYGENASE"/>
    <property type="match status" value="1"/>
</dbReference>
<keyword evidence="3" id="KW-0560">Oxidoreductase</keyword>
<evidence type="ECO:0000256" key="1">
    <source>
        <dbReference type="ARBA" id="ARBA00022630"/>
    </source>
</evidence>
<proteinExistence type="predicted"/>
<dbReference type="GO" id="GO:0051213">
    <property type="term" value="F:dioxygenase activity"/>
    <property type="evidence" value="ECO:0007669"/>
    <property type="project" value="UniProtKB-KW"/>
</dbReference>